<dbReference type="InterPro" id="IPR004175">
    <property type="entry name" value="RNA_CPDase"/>
</dbReference>
<feature type="short sequence motif" description="HXTX 2" evidence="2">
    <location>
        <begin position="121"/>
        <end position="124"/>
    </location>
</feature>
<dbReference type="Gene3D" id="3.90.1140.10">
    <property type="entry name" value="Cyclic phosphodiesterase"/>
    <property type="match status" value="1"/>
</dbReference>
<dbReference type="PANTHER" id="PTHR35561:SF1">
    <property type="entry name" value="RNA 2',3'-CYCLIC PHOSPHODIESTERASE"/>
    <property type="match status" value="1"/>
</dbReference>
<protein>
    <recommendedName>
        <fullName evidence="2">RNA 2',3'-cyclic phosphodiesterase</fullName>
        <shortName evidence="2">RNA 2',3'-CPDase</shortName>
        <ecNumber evidence="2">3.1.4.58</ecNumber>
    </recommendedName>
</protein>
<comment type="catalytic activity">
    <reaction evidence="2">
        <text>a 3'-end 2',3'-cyclophospho-ribonucleotide-RNA + H2O = a 3'-end 2'-phospho-ribonucleotide-RNA + H(+)</text>
        <dbReference type="Rhea" id="RHEA:11828"/>
        <dbReference type="Rhea" id="RHEA-COMP:10464"/>
        <dbReference type="Rhea" id="RHEA-COMP:17353"/>
        <dbReference type="ChEBI" id="CHEBI:15377"/>
        <dbReference type="ChEBI" id="CHEBI:15378"/>
        <dbReference type="ChEBI" id="CHEBI:83064"/>
        <dbReference type="ChEBI" id="CHEBI:173113"/>
        <dbReference type="EC" id="3.1.4.58"/>
    </reaction>
</comment>
<evidence type="ECO:0000313" key="4">
    <source>
        <dbReference type="Proteomes" id="UP001320544"/>
    </source>
</evidence>
<name>A0ABM7WL19_9ACTN</name>
<dbReference type="EC" id="3.1.4.58" evidence="2"/>
<evidence type="ECO:0000256" key="2">
    <source>
        <dbReference type="HAMAP-Rule" id="MF_01940"/>
    </source>
</evidence>
<evidence type="ECO:0000313" key="3">
    <source>
        <dbReference type="EMBL" id="BDE97049.1"/>
    </source>
</evidence>
<accession>A0ABM7WL19</accession>
<feature type="short sequence motif" description="HXTX 1" evidence="2">
    <location>
        <begin position="39"/>
        <end position="42"/>
    </location>
</feature>
<evidence type="ECO:0000256" key="1">
    <source>
        <dbReference type="ARBA" id="ARBA00022801"/>
    </source>
</evidence>
<reference evidence="3 4" key="1">
    <citation type="submission" date="2022-01" db="EMBL/GenBank/DDBJ databases">
        <title>Novel bile acid biosynthetic pathways are enriched in the microbiome of centenarians.</title>
        <authorList>
            <person name="Sato Y."/>
            <person name="Atarashi K."/>
            <person name="Plichta R.D."/>
            <person name="Arai Y."/>
            <person name="Sasajima S."/>
            <person name="Kearney M.S."/>
            <person name="Suda W."/>
            <person name="Takeshita K."/>
            <person name="Sasaki T."/>
            <person name="Okamoto S."/>
            <person name="Skelly N.A."/>
            <person name="Okamura Y."/>
            <person name="Vlamakis H."/>
            <person name="Li Y."/>
            <person name="Tanoue T."/>
            <person name="Takei H."/>
            <person name="Nittono H."/>
            <person name="Narushima S."/>
            <person name="Irie J."/>
            <person name="Itoh H."/>
            <person name="Moriya K."/>
            <person name="Sugiura Y."/>
            <person name="Suematsu M."/>
            <person name="Moritoki N."/>
            <person name="Shibata S."/>
            <person name="Littman R.D."/>
            <person name="Fischbach A.M."/>
            <person name="Uwamino Y."/>
            <person name="Inoue T."/>
            <person name="Honda A."/>
            <person name="Hattori M."/>
            <person name="Murai T."/>
            <person name="Xavier J.R."/>
            <person name="Hirose N."/>
            <person name="Honda K."/>
        </authorList>
    </citation>
    <scope>NUCLEOTIDE SEQUENCE [LARGE SCALE GENOMIC DNA]</scope>
    <source>
        <strain evidence="3 4">CE91-St30</strain>
    </source>
</reference>
<comment type="similarity">
    <text evidence="2">Belongs to the 2H phosphoesterase superfamily. ThpR family.</text>
</comment>
<comment type="function">
    <text evidence="2">Hydrolyzes RNA 2',3'-cyclic phosphodiester to an RNA 2'-phosphomonoester.</text>
</comment>
<gene>
    <name evidence="3" type="ORF">CE91St30_23820</name>
</gene>
<organism evidence="3 4">
    <name type="scientific">Raoultibacter timonensis</name>
    <dbReference type="NCBI Taxonomy" id="1907662"/>
    <lineage>
        <taxon>Bacteria</taxon>
        <taxon>Bacillati</taxon>
        <taxon>Actinomycetota</taxon>
        <taxon>Coriobacteriia</taxon>
        <taxon>Eggerthellales</taxon>
        <taxon>Eggerthellaceae</taxon>
        <taxon>Raoultibacter</taxon>
    </lineage>
</organism>
<feature type="active site" description="Proton acceptor" evidence="2">
    <location>
        <position position="121"/>
    </location>
</feature>
<dbReference type="SUPFAM" id="SSF55144">
    <property type="entry name" value="LigT-like"/>
    <property type="match status" value="1"/>
</dbReference>
<dbReference type="PANTHER" id="PTHR35561">
    <property type="entry name" value="RNA 2',3'-CYCLIC PHOSPHODIESTERASE"/>
    <property type="match status" value="1"/>
</dbReference>
<dbReference type="HAMAP" id="MF_01940">
    <property type="entry name" value="RNA_CPDase"/>
    <property type="match status" value="1"/>
</dbReference>
<proteinExistence type="inferred from homology"/>
<dbReference type="Proteomes" id="UP001320544">
    <property type="component" value="Chromosome"/>
</dbReference>
<dbReference type="EMBL" id="AP025564">
    <property type="protein sequence ID" value="BDE97049.1"/>
    <property type="molecule type" value="Genomic_DNA"/>
</dbReference>
<keyword evidence="4" id="KW-1185">Reference proteome</keyword>
<feature type="active site" description="Proton donor" evidence="2">
    <location>
        <position position="39"/>
    </location>
</feature>
<dbReference type="RefSeq" id="WP_244386179.1">
    <property type="nucleotide sequence ID" value="NZ_AP025564.1"/>
</dbReference>
<dbReference type="Pfam" id="PF13563">
    <property type="entry name" value="2_5_RNA_ligase2"/>
    <property type="match status" value="1"/>
</dbReference>
<sequence length="176" mass="18888">MRVFVALELPQAFASDIAALSRQLKYAVEGRFLAAETYHLTLAFLGEATEAGIASAIEAACTNAAAIPLRSDGLGKFGRASDATLWLGIAATPDLMRLAETVREELGARGVAYDGKPFKPHITLARRVRIPRTDLPPLAFPLNDEASAVTLFKSTLARDGATYKPLYTARLEAKPS</sequence>
<dbReference type="InterPro" id="IPR009097">
    <property type="entry name" value="Cyclic_Pdiesterase"/>
</dbReference>
<keyword evidence="1 2" id="KW-0378">Hydrolase</keyword>
<dbReference type="NCBIfam" id="TIGR02258">
    <property type="entry name" value="2_5_ligase"/>
    <property type="match status" value="1"/>
</dbReference>